<proteinExistence type="predicted"/>
<accession>A0A399M620</accession>
<name>A0A399M620_9PSED</name>
<dbReference type="EMBL" id="QWLL01000033">
    <property type="protein sequence ID" value="RII76795.1"/>
    <property type="molecule type" value="Genomic_DNA"/>
</dbReference>
<evidence type="ECO:0000313" key="2">
    <source>
        <dbReference type="Proteomes" id="UP000265875"/>
    </source>
</evidence>
<dbReference type="Proteomes" id="UP000265875">
    <property type="component" value="Unassembled WGS sequence"/>
</dbReference>
<gene>
    <name evidence="1" type="ORF">D0894_15270</name>
</gene>
<reference evidence="1 2" key="1">
    <citation type="submission" date="2018-08" db="EMBL/GenBank/DDBJ databases">
        <title>Draft genome sequence of the cyanotroph, Pseudomonas monteilii BCN3.</title>
        <authorList>
            <person name="Jones L.B."/>
            <person name="Kunz D.A."/>
        </authorList>
    </citation>
    <scope>NUCLEOTIDE SEQUENCE [LARGE SCALE GENOMIC DNA]</scope>
    <source>
        <strain evidence="1 2">BCN3</strain>
    </source>
</reference>
<protein>
    <submittedName>
        <fullName evidence="1">Uncharacterized protein</fullName>
    </submittedName>
</protein>
<dbReference type="RefSeq" id="WP_119370404.1">
    <property type="nucleotide sequence ID" value="NZ_QWLL01000033.1"/>
</dbReference>
<evidence type="ECO:0000313" key="1">
    <source>
        <dbReference type="EMBL" id="RII76795.1"/>
    </source>
</evidence>
<comment type="caution">
    <text evidence="1">The sequence shown here is derived from an EMBL/GenBank/DDBJ whole genome shotgun (WGS) entry which is preliminary data.</text>
</comment>
<organism evidence="1 2">
    <name type="scientific">Pseudomonas monteilii</name>
    <dbReference type="NCBI Taxonomy" id="76759"/>
    <lineage>
        <taxon>Bacteria</taxon>
        <taxon>Pseudomonadati</taxon>
        <taxon>Pseudomonadota</taxon>
        <taxon>Gammaproteobacteria</taxon>
        <taxon>Pseudomonadales</taxon>
        <taxon>Pseudomonadaceae</taxon>
        <taxon>Pseudomonas</taxon>
    </lineage>
</organism>
<dbReference type="AlphaFoldDB" id="A0A399M620"/>
<sequence>MEIVQLAHISLNRIGSAGTGWYAKTGHQMFSAEVANSDQSTLRSLVIEIAEANGEAIGALANLRFEQGYSGSMIFDIQGLNVSYSTPYAECKVIAALKANGQYYQLEAVDQRGVKPFTSTRQST</sequence>